<comment type="caution">
    <text evidence="2">The sequence shown here is derived from an EMBL/GenBank/DDBJ whole genome shotgun (WGS) entry which is preliminary data.</text>
</comment>
<sequence>MKGRVVWGIQNSRVVNFKRIDVFNFLLFGSLMDQSKNDVFKVNEGASTSASSVEKKSVPMDIEHDKPPEVHKSKRKMFKPVKKVFGGNVNPGDFLSESSNEPQETQTHPKPIHSKRVKKTPKPFEILNPEPLIKAAITLAVEELNQMEIIQEVSKQLPLGKNEVEPLKEEEVDYHIAREVHLNSFNLRCRNPKTNEVIKKAKSTYTFDVKDISKGRICDLSTEFGSLMHAKQPLLIF</sequence>
<evidence type="ECO:0000313" key="2">
    <source>
        <dbReference type="EMBL" id="GIX68423.1"/>
    </source>
</evidence>
<evidence type="ECO:0000313" key="3">
    <source>
        <dbReference type="Proteomes" id="UP001054837"/>
    </source>
</evidence>
<dbReference type="AlphaFoldDB" id="A0AAV4M7S2"/>
<dbReference type="EMBL" id="BPLQ01000179">
    <property type="protein sequence ID" value="GIX68423.1"/>
    <property type="molecule type" value="Genomic_DNA"/>
</dbReference>
<accession>A0AAV4M7S2</accession>
<keyword evidence="3" id="KW-1185">Reference proteome</keyword>
<feature type="region of interest" description="Disordered" evidence="1">
    <location>
        <begin position="89"/>
        <end position="118"/>
    </location>
</feature>
<proteinExistence type="predicted"/>
<name>A0AAV4M7S2_9ARAC</name>
<organism evidence="2 3">
    <name type="scientific">Caerostris darwini</name>
    <dbReference type="NCBI Taxonomy" id="1538125"/>
    <lineage>
        <taxon>Eukaryota</taxon>
        <taxon>Metazoa</taxon>
        <taxon>Ecdysozoa</taxon>
        <taxon>Arthropoda</taxon>
        <taxon>Chelicerata</taxon>
        <taxon>Arachnida</taxon>
        <taxon>Araneae</taxon>
        <taxon>Araneomorphae</taxon>
        <taxon>Entelegynae</taxon>
        <taxon>Araneoidea</taxon>
        <taxon>Araneidae</taxon>
        <taxon>Caerostris</taxon>
    </lineage>
</organism>
<protein>
    <submittedName>
        <fullName evidence="2">Uncharacterized protein</fullName>
    </submittedName>
</protein>
<feature type="compositionally biased region" description="Polar residues" evidence="1">
    <location>
        <begin position="96"/>
        <end position="108"/>
    </location>
</feature>
<evidence type="ECO:0000256" key="1">
    <source>
        <dbReference type="SAM" id="MobiDB-lite"/>
    </source>
</evidence>
<gene>
    <name evidence="2" type="ORF">CDAR_500221</name>
</gene>
<reference evidence="2 3" key="1">
    <citation type="submission" date="2021-06" db="EMBL/GenBank/DDBJ databases">
        <title>Caerostris darwini draft genome.</title>
        <authorList>
            <person name="Kono N."/>
            <person name="Arakawa K."/>
        </authorList>
    </citation>
    <scope>NUCLEOTIDE SEQUENCE [LARGE SCALE GENOMIC DNA]</scope>
</reference>
<dbReference type="Proteomes" id="UP001054837">
    <property type="component" value="Unassembled WGS sequence"/>
</dbReference>